<dbReference type="EMBL" id="BPVZ01000025">
    <property type="protein sequence ID" value="GKV06338.1"/>
    <property type="molecule type" value="Genomic_DNA"/>
</dbReference>
<accession>A0AAV5J8L5</accession>
<evidence type="ECO:0008006" key="3">
    <source>
        <dbReference type="Google" id="ProtNLM"/>
    </source>
</evidence>
<sequence length="138" mass="15347">MELLIWILTDGAKCNCNELVDLLQSKSSLQVNLQSPKTYLYTFHTQNLLDFLFPFHATLGFSLPLVSSFFLHANPQPCPSLPVEEQPVAISQKAAGNHLCSSPSLVPNLLISSFLTLFHVKPTFLNQFPQASIIYIGE</sequence>
<dbReference type="Proteomes" id="UP001054252">
    <property type="component" value="Unassembled WGS sequence"/>
</dbReference>
<organism evidence="1 2">
    <name type="scientific">Rubroshorea leprosula</name>
    <dbReference type="NCBI Taxonomy" id="152421"/>
    <lineage>
        <taxon>Eukaryota</taxon>
        <taxon>Viridiplantae</taxon>
        <taxon>Streptophyta</taxon>
        <taxon>Embryophyta</taxon>
        <taxon>Tracheophyta</taxon>
        <taxon>Spermatophyta</taxon>
        <taxon>Magnoliopsida</taxon>
        <taxon>eudicotyledons</taxon>
        <taxon>Gunneridae</taxon>
        <taxon>Pentapetalae</taxon>
        <taxon>rosids</taxon>
        <taxon>malvids</taxon>
        <taxon>Malvales</taxon>
        <taxon>Dipterocarpaceae</taxon>
        <taxon>Rubroshorea</taxon>
    </lineage>
</organism>
<name>A0AAV5J8L5_9ROSI</name>
<proteinExistence type="predicted"/>
<comment type="caution">
    <text evidence="1">The sequence shown here is derived from an EMBL/GenBank/DDBJ whole genome shotgun (WGS) entry which is preliminary data.</text>
</comment>
<evidence type="ECO:0000313" key="2">
    <source>
        <dbReference type="Proteomes" id="UP001054252"/>
    </source>
</evidence>
<protein>
    <recommendedName>
        <fullName evidence="3">LAGLIDADG homing endonuclease</fullName>
    </recommendedName>
</protein>
<keyword evidence="2" id="KW-1185">Reference proteome</keyword>
<dbReference type="AlphaFoldDB" id="A0AAV5J8L5"/>
<evidence type="ECO:0000313" key="1">
    <source>
        <dbReference type="EMBL" id="GKV06338.1"/>
    </source>
</evidence>
<gene>
    <name evidence="1" type="ORF">SLEP1_g18239</name>
</gene>
<reference evidence="1 2" key="1">
    <citation type="journal article" date="2021" name="Commun. Biol.">
        <title>The genome of Shorea leprosula (Dipterocarpaceae) highlights the ecological relevance of drought in aseasonal tropical rainforests.</title>
        <authorList>
            <person name="Ng K.K.S."/>
            <person name="Kobayashi M.J."/>
            <person name="Fawcett J.A."/>
            <person name="Hatakeyama M."/>
            <person name="Paape T."/>
            <person name="Ng C.H."/>
            <person name="Ang C.C."/>
            <person name="Tnah L.H."/>
            <person name="Lee C.T."/>
            <person name="Nishiyama T."/>
            <person name="Sese J."/>
            <person name="O'Brien M.J."/>
            <person name="Copetti D."/>
            <person name="Mohd Noor M.I."/>
            <person name="Ong R.C."/>
            <person name="Putra M."/>
            <person name="Sireger I.Z."/>
            <person name="Indrioko S."/>
            <person name="Kosugi Y."/>
            <person name="Izuno A."/>
            <person name="Isagi Y."/>
            <person name="Lee S.L."/>
            <person name="Shimizu K.K."/>
        </authorList>
    </citation>
    <scope>NUCLEOTIDE SEQUENCE [LARGE SCALE GENOMIC DNA]</scope>
    <source>
        <strain evidence="1">214</strain>
    </source>
</reference>